<organism evidence="1 2">
    <name type="scientific">Sphaerobolus stellatus (strain SS14)</name>
    <dbReference type="NCBI Taxonomy" id="990650"/>
    <lineage>
        <taxon>Eukaryota</taxon>
        <taxon>Fungi</taxon>
        <taxon>Dikarya</taxon>
        <taxon>Basidiomycota</taxon>
        <taxon>Agaricomycotina</taxon>
        <taxon>Agaricomycetes</taxon>
        <taxon>Phallomycetidae</taxon>
        <taxon>Geastrales</taxon>
        <taxon>Sphaerobolaceae</taxon>
        <taxon>Sphaerobolus</taxon>
    </lineage>
</organism>
<protein>
    <submittedName>
        <fullName evidence="1">Uncharacterized protein</fullName>
    </submittedName>
</protein>
<sequence>MKLNLTSEERSIKLHYEKALENTVECRKAEPNFVGLSREAAYNLSLIYMVTGANRLAQTLYRQWLSI</sequence>
<dbReference type="HOGENOM" id="CLU_2814063_0_0_1"/>
<accession>A0A0C9VD38</accession>
<evidence type="ECO:0000313" key="2">
    <source>
        <dbReference type="Proteomes" id="UP000054279"/>
    </source>
</evidence>
<dbReference type="OrthoDB" id="9991317at2759"/>
<keyword evidence="2" id="KW-1185">Reference proteome</keyword>
<gene>
    <name evidence="1" type="ORF">M422DRAFT_262229</name>
</gene>
<dbReference type="Proteomes" id="UP000054279">
    <property type="component" value="Unassembled WGS sequence"/>
</dbReference>
<proteinExistence type="predicted"/>
<dbReference type="AlphaFoldDB" id="A0A0C9VD38"/>
<name>A0A0C9VD38_SPHS4</name>
<reference evidence="1 2" key="1">
    <citation type="submission" date="2014-06" db="EMBL/GenBank/DDBJ databases">
        <title>Evolutionary Origins and Diversification of the Mycorrhizal Mutualists.</title>
        <authorList>
            <consortium name="DOE Joint Genome Institute"/>
            <consortium name="Mycorrhizal Genomics Consortium"/>
            <person name="Kohler A."/>
            <person name="Kuo A."/>
            <person name="Nagy L.G."/>
            <person name="Floudas D."/>
            <person name="Copeland A."/>
            <person name="Barry K.W."/>
            <person name="Cichocki N."/>
            <person name="Veneault-Fourrey C."/>
            <person name="LaButti K."/>
            <person name="Lindquist E.A."/>
            <person name="Lipzen A."/>
            <person name="Lundell T."/>
            <person name="Morin E."/>
            <person name="Murat C."/>
            <person name="Riley R."/>
            <person name="Ohm R."/>
            <person name="Sun H."/>
            <person name="Tunlid A."/>
            <person name="Henrissat B."/>
            <person name="Grigoriev I.V."/>
            <person name="Hibbett D.S."/>
            <person name="Martin F."/>
        </authorList>
    </citation>
    <scope>NUCLEOTIDE SEQUENCE [LARGE SCALE GENOMIC DNA]</scope>
    <source>
        <strain evidence="1 2">SS14</strain>
    </source>
</reference>
<dbReference type="EMBL" id="KN837188">
    <property type="protein sequence ID" value="KIJ35460.1"/>
    <property type="molecule type" value="Genomic_DNA"/>
</dbReference>
<evidence type="ECO:0000313" key="1">
    <source>
        <dbReference type="EMBL" id="KIJ35460.1"/>
    </source>
</evidence>